<reference evidence="3" key="1">
    <citation type="submission" date="2021-02" db="EMBL/GenBank/DDBJ databases">
        <title>Genome-Resolved Metagenomics of a Microbial Community Performing Photosynthetic Biological Nutrient Removal.</title>
        <authorList>
            <person name="Mcdaniel E.A."/>
        </authorList>
    </citation>
    <scope>NUCLEOTIDE SEQUENCE</scope>
    <source>
        <strain evidence="3">UWPOB_OBS1</strain>
    </source>
</reference>
<feature type="region of interest" description="Disordered" evidence="1">
    <location>
        <begin position="68"/>
        <end position="94"/>
    </location>
</feature>
<name>A0A8J7TMR8_9BACT</name>
<feature type="signal peptide" evidence="2">
    <location>
        <begin position="1"/>
        <end position="21"/>
    </location>
</feature>
<gene>
    <name evidence="3" type="ORF">J0M35_16830</name>
</gene>
<evidence type="ECO:0000256" key="1">
    <source>
        <dbReference type="SAM" id="MobiDB-lite"/>
    </source>
</evidence>
<accession>A0A8J7TMR8</accession>
<dbReference type="AlphaFoldDB" id="A0A8J7TMR8"/>
<keyword evidence="2" id="KW-0732">Signal</keyword>
<protein>
    <submittedName>
        <fullName evidence="3">Uncharacterized protein</fullName>
    </submittedName>
</protein>
<dbReference type="EMBL" id="JAFLCK010000029">
    <property type="protein sequence ID" value="MBN8662034.1"/>
    <property type="molecule type" value="Genomic_DNA"/>
</dbReference>
<sequence length="240" mass="26223">MLLNRSCQGAALLSLLTIVGAASSIQPAFSQYQQYLPDGQQNQYQNQYMNMNYSANYGGPDNYAQQAANQNPQAAGQSQQQPYQSQQPEYAAQQYQGQVRKNYKPKEPTPYEIQEQAIQNSKALYGAPQESENSHSAHQRQDDPYRNSAAYTDTSTNPSQYSGCGGKASKLKSALGAAGRILGTTAAVAIPVTSMVLMTRAANRSGYNNNYGNNYGMYNSVPMGMPVNPYMNMGARPFGF</sequence>
<evidence type="ECO:0000313" key="4">
    <source>
        <dbReference type="Proteomes" id="UP000664277"/>
    </source>
</evidence>
<organism evidence="3 4">
    <name type="scientific">Candidatus Obscuribacter phosphatis</name>
    <dbReference type="NCBI Taxonomy" id="1906157"/>
    <lineage>
        <taxon>Bacteria</taxon>
        <taxon>Bacillati</taxon>
        <taxon>Candidatus Melainabacteria</taxon>
        <taxon>Candidatus Obscuribacterales</taxon>
        <taxon>Candidatus Obscuribacteraceae</taxon>
        <taxon>Candidatus Obscuribacter</taxon>
    </lineage>
</organism>
<proteinExistence type="predicted"/>
<feature type="region of interest" description="Disordered" evidence="1">
    <location>
        <begin position="125"/>
        <end position="166"/>
    </location>
</feature>
<feature type="compositionally biased region" description="Basic and acidic residues" evidence="1">
    <location>
        <begin position="132"/>
        <end position="145"/>
    </location>
</feature>
<comment type="caution">
    <text evidence="3">The sequence shown here is derived from an EMBL/GenBank/DDBJ whole genome shotgun (WGS) entry which is preliminary data.</text>
</comment>
<dbReference type="Proteomes" id="UP000664277">
    <property type="component" value="Unassembled WGS sequence"/>
</dbReference>
<evidence type="ECO:0000256" key="2">
    <source>
        <dbReference type="SAM" id="SignalP"/>
    </source>
</evidence>
<evidence type="ECO:0000313" key="3">
    <source>
        <dbReference type="EMBL" id="MBN8662034.1"/>
    </source>
</evidence>
<feature type="compositionally biased region" description="Polar residues" evidence="1">
    <location>
        <begin position="149"/>
        <end position="162"/>
    </location>
</feature>
<feature type="chain" id="PRO_5035296705" evidence="2">
    <location>
        <begin position="22"/>
        <end position="240"/>
    </location>
</feature>